<evidence type="ECO:0000313" key="2">
    <source>
        <dbReference type="Proteomes" id="UP000828048"/>
    </source>
</evidence>
<dbReference type="Proteomes" id="UP000828048">
    <property type="component" value="Chromosome 8"/>
</dbReference>
<dbReference type="EMBL" id="CM037158">
    <property type="protein sequence ID" value="KAH7851894.1"/>
    <property type="molecule type" value="Genomic_DNA"/>
</dbReference>
<keyword evidence="2" id="KW-1185">Reference proteome</keyword>
<accession>A0ACB7YFF6</accession>
<gene>
    <name evidence="1" type="ORF">Vadar_018041</name>
</gene>
<name>A0ACB7YFF6_9ERIC</name>
<reference evidence="1 2" key="1">
    <citation type="journal article" date="2021" name="Hortic Res">
        <title>High-quality reference genome and annotation aids understanding of berry development for evergreen blueberry (Vaccinium darrowii).</title>
        <authorList>
            <person name="Yu J."/>
            <person name="Hulse-Kemp A.M."/>
            <person name="Babiker E."/>
            <person name="Staton M."/>
        </authorList>
    </citation>
    <scope>NUCLEOTIDE SEQUENCE [LARGE SCALE GENOMIC DNA]</scope>
    <source>
        <strain evidence="2">cv. NJ 8807/NJ 8810</strain>
        <tissue evidence="1">Young leaf</tissue>
    </source>
</reference>
<evidence type="ECO:0000313" key="1">
    <source>
        <dbReference type="EMBL" id="KAH7851894.1"/>
    </source>
</evidence>
<organism evidence="1 2">
    <name type="scientific">Vaccinium darrowii</name>
    <dbReference type="NCBI Taxonomy" id="229202"/>
    <lineage>
        <taxon>Eukaryota</taxon>
        <taxon>Viridiplantae</taxon>
        <taxon>Streptophyta</taxon>
        <taxon>Embryophyta</taxon>
        <taxon>Tracheophyta</taxon>
        <taxon>Spermatophyta</taxon>
        <taxon>Magnoliopsida</taxon>
        <taxon>eudicotyledons</taxon>
        <taxon>Gunneridae</taxon>
        <taxon>Pentapetalae</taxon>
        <taxon>asterids</taxon>
        <taxon>Ericales</taxon>
        <taxon>Ericaceae</taxon>
        <taxon>Vaccinioideae</taxon>
        <taxon>Vaccinieae</taxon>
        <taxon>Vaccinium</taxon>
    </lineage>
</organism>
<proteinExistence type="predicted"/>
<sequence>MDLMQRSLTVERRGQRPPEPRWQRINGRFDRNLDSDPSVSPIFSSTTLPTELPLPGTFPSETSETPMADNESLTMKDLIEMMTDLKATMATMQSDLTTMKGPGHEPFQLEDGHPKEPTTDDVVKEQIRDLDRGESNSAKPKRYGGSGVNPVTSSKNDEVHALDTQVLQSSKGTKPRREFTSLGSMTLTEAMERLNNHANFIQIDSNNFNPENLIPPSFDPEAKVPPLSVFTSENVLKWVLREMEQEEDEECTQEEEEIGDMLLGLTLFGNPDATFGWADAPEFTGEVEDVLNIDDDDYVADDSDNLCYDPDYPYHEDNTLSHPDSEPEEQSLDITINVLDPDFAPNYSTYIAPYNHPVPVSHMLEQPTICTLNAVRAFNCLRLSQPSDDTYSPTRIDNTWFSEEVSHLTRGGRHFKPAFLEGDRPRRTLKEEMERNIGRDKEEEEDDVIQPDGEEPYLTGFHFEDACFLETNLKAYAPPRIATEDVDNPNVLTIMNKMGFFPGMGLGKRHQGIPSFLDIPVNKFTFGFGYKPTEQVIFTESEGSQGESISQKRGKRAAGEKNENSPDEWNMGARGRELPILWIPRAMD</sequence>
<protein>
    <submittedName>
        <fullName evidence="1">Uncharacterized protein</fullName>
    </submittedName>
</protein>
<comment type="caution">
    <text evidence="1">The sequence shown here is derived from an EMBL/GenBank/DDBJ whole genome shotgun (WGS) entry which is preliminary data.</text>
</comment>